<accession>A0A6A5Y5Y5</accession>
<dbReference type="Gene3D" id="3.90.1300.10">
    <property type="entry name" value="Amidase signature (AS) domain"/>
    <property type="match status" value="1"/>
</dbReference>
<dbReference type="GO" id="GO:0003824">
    <property type="term" value="F:catalytic activity"/>
    <property type="evidence" value="ECO:0007669"/>
    <property type="project" value="InterPro"/>
</dbReference>
<keyword evidence="5" id="KW-1185">Reference proteome</keyword>
<dbReference type="InterPro" id="IPR020556">
    <property type="entry name" value="Amidase_CS"/>
</dbReference>
<dbReference type="OrthoDB" id="421993at2759"/>
<dbReference type="RefSeq" id="XP_033389257.1">
    <property type="nucleotide sequence ID" value="XM_033524146.1"/>
</dbReference>
<dbReference type="InterPro" id="IPR036928">
    <property type="entry name" value="AS_sf"/>
</dbReference>
<evidence type="ECO:0000313" key="4">
    <source>
        <dbReference type="EMBL" id="KAF2020918.1"/>
    </source>
</evidence>
<feature type="domain" description="Amidase" evidence="3">
    <location>
        <begin position="158"/>
        <end position="574"/>
    </location>
</feature>
<dbReference type="InterPro" id="IPR023631">
    <property type="entry name" value="Amidase_dom"/>
</dbReference>
<protein>
    <submittedName>
        <fullName evidence="4">Amidase signature enzyme</fullName>
    </submittedName>
</protein>
<evidence type="ECO:0000313" key="5">
    <source>
        <dbReference type="Proteomes" id="UP000799778"/>
    </source>
</evidence>
<evidence type="ECO:0000256" key="1">
    <source>
        <dbReference type="ARBA" id="ARBA00009199"/>
    </source>
</evidence>
<dbReference type="PANTHER" id="PTHR11895:SF67">
    <property type="entry name" value="AMIDASE DOMAIN-CONTAINING PROTEIN"/>
    <property type="match status" value="1"/>
</dbReference>
<dbReference type="EMBL" id="ML978066">
    <property type="protein sequence ID" value="KAF2020918.1"/>
    <property type="molecule type" value="Genomic_DNA"/>
</dbReference>
<dbReference type="Proteomes" id="UP000799778">
    <property type="component" value="Unassembled WGS sequence"/>
</dbReference>
<dbReference type="PANTHER" id="PTHR11895">
    <property type="entry name" value="TRANSAMIDASE"/>
    <property type="match status" value="1"/>
</dbReference>
<evidence type="ECO:0000259" key="3">
    <source>
        <dbReference type="Pfam" id="PF01425"/>
    </source>
</evidence>
<keyword evidence="2" id="KW-0812">Transmembrane</keyword>
<dbReference type="PROSITE" id="PS00571">
    <property type="entry name" value="AMIDASES"/>
    <property type="match status" value="1"/>
</dbReference>
<sequence length="617" mass="67375">MNDSQSSQTMLRYPDPVRAPAVPYNEQRRHNPRLSGWFLVIFAIVIERVAFIRKLVWNNAGFGSLTIIREHIDEIEARFDPTVIPIGVPDSSHRGADERKIKLETFSNVKLNNSKSSRYSVANYRSQYLSGDITPLAVAKVVLPMIQRDTQLPGEHSRAWIDVNADLVLEAAKRSTLRYQEKRSLGPLDGILVAIKDEYDVEGYATTLGSAKESVDGKKDVKRVDSWCVEKLKEAGAIVLGKVSMVEYGMDTSGNNITYGTPLNPYNPAYYCGGSSSGSAYAVSTGLVPIAMGSDAGGSVRIPSSFCSVYGLKPSHNRLSFRPNPNHSSTCAVKGPIAADMSSLSAVYDVVSQPHPNSPFELSTEASQTMGHNSDKPRVMGIPKRWFQHASPGIQQLCRSMIDRLCANGNYTTVNIDIPFVVEGRIAHALTMLTDAATVLPDTQGISPAIRILLALGRTTPSTDYLLAQKLRNALMQHLAWLWKKHPGMIIVTPTTACVGWPIQSASELTYGISDGDRTQETMEYIWLANFCGAPSISVPAGYAVPEGKSDMGISRKIPVGLMATGEWASEDALVCFGSDVEDLVVKTQRLPPTWVDVIKLAKQHTEEDEAGQKTAS</sequence>
<organism evidence="4 5">
    <name type="scientific">Aaosphaeria arxii CBS 175.79</name>
    <dbReference type="NCBI Taxonomy" id="1450172"/>
    <lineage>
        <taxon>Eukaryota</taxon>
        <taxon>Fungi</taxon>
        <taxon>Dikarya</taxon>
        <taxon>Ascomycota</taxon>
        <taxon>Pezizomycotina</taxon>
        <taxon>Dothideomycetes</taxon>
        <taxon>Pleosporomycetidae</taxon>
        <taxon>Pleosporales</taxon>
        <taxon>Pleosporales incertae sedis</taxon>
        <taxon>Aaosphaeria</taxon>
    </lineage>
</organism>
<dbReference type="Pfam" id="PF01425">
    <property type="entry name" value="Amidase"/>
    <property type="match status" value="1"/>
</dbReference>
<dbReference type="InterPro" id="IPR000120">
    <property type="entry name" value="Amidase"/>
</dbReference>
<dbReference type="SUPFAM" id="SSF75304">
    <property type="entry name" value="Amidase signature (AS) enzymes"/>
    <property type="match status" value="1"/>
</dbReference>
<proteinExistence type="inferred from homology"/>
<reference evidence="4" key="1">
    <citation type="journal article" date="2020" name="Stud. Mycol.">
        <title>101 Dothideomycetes genomes: a test case for predicting lifestyles and emergence of pathogens.</title>
        <authorList>
            <person name="Haridas S."/>
            <person name="Albert R."/>
            <person name="Binder M."/>
            <person name="Bloem J."/>
            <person name="Labutti K."/>
            <person name="Salamov A."/>
            <person name="Andreopoulos B."/>
            <person name="Baker S."/>
            <person name="Barry K."/>
            <person name="Bills G."/>
            <person name="Bluhm B."/>
            <person name="Cannon C."/>
            <person name="Castanera R."/>
            <person name="Culley D."/>
            <person name="Daum C."/>
            <person name="Ezra D."/>
            <person name="Gonzalez J."/>
            <person name="Henrissat B."/>
            <person name="Kuo A."/>
            <person name="Liang C."/>
            <person name="Lipzen A."/>
            <person name="Lutzoni F."/>
            <person name="Magnuson J."/>
            <person name="Mondo S."/>
            <person name="Nolan M."/>
            <person name="Ohm R."/>
            <person name="Pangilinan J."/>
            <person name="Park H.-J."/>
            <person name="Ramirez L."/>
            <person name="Alfaro M."/>
            <person name="Sun H."/>
            <person name="Tritt A."/>
            <person name="Yoshinaga Y."/>
            <person name="Zwiers L.-H."/>
            <person name="Turgeon B."/>
            <person name="Goodwin S."/>
            <person name="Spatafora J."/>
            <person name="Crous P."/>
            <person name="Grigoriev I."/>
        </authorList>
    </citation>
    <scope>NUCLEOTIDE SEQUENCE</scope>
    <source>
        <strain evidence="4">CBS 175.79</strain>
    </source>
</reference>
<keyword evidence="2" id="KW-0472">Membrane</keyword>
<keyword evidence="2" id="KW-1133">Transmembrane helix</keyword>
<name>A0A6A5Y5Y5_9PLEO</name>
<comment type="similarity">
    <text evidence="1">Belongs to the amidase family.</text>
</comment>
<gene>
    <name evidence="4" type="ORF">BU24DRAFT_361487</name>
</gene>
<feature type="transmembrane region" description="Helical" evidence="2">
    <location>
        <begin position="34"/>
        <end position="51"/>
    </location>
</feature>
<evidence type="ECO:0000256" key="2">
    <source>
        <dbReference type="SAM" id="Phobius"/>
    </source>
</evidence>
<dbReference type="AlphaFoldDB" id="A0A6A5Y5Y5"/>
<dbReference type="GeneID" id="54281543"/>